<name>A0A5C8ZVD0_9GAMM</name>
<proteinExistence type="predicted"/>
<comment type="caution">
    <text evidence="3">The sequence shown here is derived from an EMBL/GenBank/DDBJ whole genome shotgun (WGS) entry which is preliminary data.</text>
</comment>
<evidence type="ECO:0000256" key="2">
    <source>
        <dbReference type="SAM" id="SignalP"/>
    </source>
</evidence>
<protein>
    <submittedName>
        <fullName evidence="3">Uncharacterized protein</fullName>
    </submittedName>
</protein>
<evidence type="ECO:0000313" key="4">
    <source>
        <dbReference type="Proteomes" id="UP000321933"/>
    </source>
</evidence>
<keyword evidence="1" id="KW-0812">Transmembrane</keyword>
<dbReference type="EMBL" id="VRYZ01000003">
    <property type="protein sequence ID" value="TXS92495.1"/>
    <property type="molecule type" value="Genomic_DNA"/>
</dbReference>
<dbReference type="AlphaFoldDB" id="A0A5C8ZVD0"/>
<dbReference type="OrthoDB" id="7068886at2"/>
<keyword evidence="1" id="KW-1133">Transmembrane helix</keyword>
<evidence type="ECO:0000256" key="1">
    <source>
        <dbReference type="SAM" id="Phobius"/>
    </source>
</evidence>
<keyword evidence="4" id="KW-1185">Reference proteome</keyword>
<keyword evidence="1" id="KW-0472">Membrane</keyword>
<gene>
    <name evidence="3" type="ORF">FVW59_08750</name>
</gene>
<organism evidence="3 4">
    <name type="scientific">Parahaliea aestuarii</name>
    <dbReference type="NCBI Taxonomy" id="1852021"/>
    <lineage>
        <taxon>Bacteria</taxon>
        <taxon>Pseudomonadati</taxon>
        <taxon>Pseudomonadota</taxon>
        <taxon>Gammaproteobacteria</taxon>
        <taxon>Cellvibrionales</taxon>
        <taxon>Halieaceae</taxon>
        <taxon>Parahaliea</taxon>
    </lineage>
</organism>
<evidence type="ECO:0000313" key="3">
    <source>
        <dbReference type="EMBL" id="TXS92495.1"/>
    </source>
</evidence>
<feature type="transmembrane region" description="Helical" evidence="1">
    <location>
        <begin position="40"/>
        <end position="63"/>
    </location>
</feature>
<dbReference type="Proteomes" id="UP000321933">
    <property type="component" value="Unassembled WGS sequence"/>
</dbReference>
<feature type="transmembrane region" description="Helical" evidence="1">
    <location>
        <begin position="75"/>
        <end position="93"/>
    </location>
</feature>
<dbReference type="RefSeq" id="WP_148063866.1">
    <property type="nucleotide sequence ID" value="NZ_VRYZ01000003.1"/>
</dbReference>
<feature type="transmembrane region" description="Helical" evidence="1">
    <location>
        <begin position="105"/>
        <end position="124"/>
    </location>
</feature>
<reference evidence="3 4" key="1">
    <citation type="submission" date="2019-08" db="EMBL/GenBank/DDBJ databases">
        <title>Parahaliea maris sp. nov., isolated from the surface seawater.</title>
        <authorList>
            <person name="Liu Y."/>
        </authorList>
    </citation>
    <scope>NUCLEOTIDE SEQUENCE [LARGE SCALE GENOMIC DNA]</scope>
    <source>
        <strain evidence="3 4">S2-26</strain>
    </source>
</reference>
<accession>A0A5C8ZVD0</accession>
<sequence length="128" mass="13594">MIPYFRRLFPAAFTTAAFAALAHAVLVAIAAGSIGAELVYIAALSFVVALVVAAPCGAVLLATVGTLKLKPIPSLLLFLVAIQVIAVGLEMYFFENGISDTSWQYGLISVPASLIAWHQSVYFVHKNI</sequence>
<feature type="chain" id="PRO_5022664419" evidence="2">
    <location>
        <begin position="20"/>
        <end position="128"/>
    </location>
</feature>
<feature type="signal peptide" evidence="2">
    <location>
        <begin position="1"/>
        <end position="19"/>
    </location>
</feature>
<keyword evidence="2" id="KW-0732">Signal</keyword>